<dbReference type="SMART" id="SM00857">
    <property type="entry name" value="Resolvase"/>
    <property type="match status" value="1"/>
</dbReference>
<dbReference type="SUPFAM" id="SSF53041">
    <property type="entry name" value="Resolvase-like"/>
    <property type="match status" value="1"/>
</dbReference>
<keyword evidence="1" id="KW-0238">DNA-binding</keyword>
<dbReference type="PROSITE" id="PS51737">
    <property type="entry name" value="RECOMBINASE_DNA_BIND"/>
    <property type="match status" value="1"/>
</dbReference>
<evidence type="ECO:0000313" key="6">
    <source>
        <dbReference type="Proteomes" id="UP001600650"/>
    </source>
</evidence>
<protein>
    <submittedName>
        <fullName evidence="5">Recombinase family protein</fullName>
    </submittedName>
</protein>
<dbReference type="Pfam" id="PF07508">
    <property type="entry name" value="Recombinase"/>
    <property type="match status" value="1"/>
</dbReference>
<gene>
    <name evidence="5" type="ORF">ACFU0X_26500</name>
</gene>
<evidence type="ECO:0000313" key="5">
    <source>
        <dbReference type="EMBL" id="MFE7966551.1"/>
    </source>
</evidence>
<organism evidence="5 6">
    <name type="scientific">Streptomyces cellulosae</name>
    <dbReference type="NCBI Taxonomy" id="1968"/>
    <lineage>
        <taxon>Bacteria</taxon>
        <taxon>Bacillati</taxon>
        <taxon>Actinomycetota</taxon>
        <taxon>Actinomycetes</taxon>
        <taxon>Kitasatosporales</taxon>
        <taxon>Streptomycetaceae</taxon>
        <taxon>Streptomyces</taxon>
    </lineage>
</organism>
<proteinExistence type="predicted"/>
<sequence>MTRSRASLYVRLSRQATDSNLSLDGMRDDLRDLCQREGLTEVALHVDDGLSGGYRDRPAFAEWLADARSGRADVLLTWAVDRLTHEGLNVAAQLLDVVEGKDPETGRQISRPVRLLDIKGLDSEHGETFRLRFVLQAEIARAERERMRERAKTAHRRLSQAGRYRGGAAPYGYRAVDAPDGKGKTLEIDQREAEAIRECVDRVLNGNTLNRVARWLNDQGYKPRRAAQWSRAALVSVLVGDAILGRVSRGGKPVRDSEGEILAPFPAIVTEAESTALRAACNPGGERKTPMGRQPSRLLSGLLTCWSCGTKLTVWRRTGKAAAYRCASRSQGLPCAGSATVGAETIEEHVTALYLGEVGDMPLLHERVIVEGVDELTAVDADIADIMAQVATQATASLFERLTALQARRAALESKPPTQRVEIVDTGQTIAEWWEGAHLDDRRDTLAGHFEQLTLEPGKRGQRTFDPGRLAVTLTRKLPDRAEVAEMGARAGQHKGRRLEYDM</sequence>
<dbReference type="Pfam" id="PF00239">
    <property type="entry name" value="Resolvase"/>
    <property type="match status" value="1"/>
</dbReference>
<dbReference type="InterPro" id="IPR011109">
    <property type="entry name" value="DNA_bind_recombinase_dom"/>
</dbReference>
<dbReference type="InterPro" id="IPR038109">
    <property type="entry name" value="DNA_bind_recomb_sf"/>
</dbReference>
<evidence type="ECO:0000259" key="4">
    <source>
        <dbReference type="PROSITE" id="PS51737"/>
    </source>
</evidence>
<dbReference type="PANTHER" id="PTHR30461">
    <property type="entry name" value="DNA-INVERTASE FROM LAMBDOID PROPHAGE"/>
    <property type="match status" value="1"/>
</dbReference>
<dbReference type="Gene3D" id="3.90.1750.20">
    <property type="entry name" value="Putative Large Serine Recombinase, Chain B, Domain 2"/>
    <property type="match status" value="1"/>
</dbReference>
<dbReference type="EMBL" id="JBHVBU010000097">
    <property type="protein sequence ID" value="MFE7966551.1"/>
    <property type="molecule type" value="Genomic_DNA"/>
</dbReference>
<accession>A0ABW6JMC7</accession>
<dbReference type="Gene3D" id="3.40.50.1390">
    <property type="entry name" value="Resolvase, N-terminal catalytic domain"/>
    <property type="match status" value="1"/>
</dbReference>
<dbReference type="Pfam" id="PF13408">
    <property type="entry name" value="Zn_ribbon_recom"/>
    <property type="match status" value="1"/>
</dbReference>
<comment type="caution">
    <text evidence="5">The sequence shown here is derived from an EMBL/GenBank/DDBJ whole genome shotgun (WGS) entry which is preliminary data.</text>
</comment>
<name>A0ABW6JMC7_STRCE</name>
<evidence type="ECO:0000256" key="2">
    <source>
        <dbReference type="ARBA" id="ARBA00023172"/>
    </source>
</evidence>
<dbReference type="Proteomes" id="UP001600650">
    <property type="component" value="Unassembled WGS sequence"/>
</dbReference>
<dbReference type="InterPro" id="IPR036162">
    <property type="entry name" value="Resolvase-like_N_sf"/>
</dbReference>
<dbReference type="InterPro" id="IPR025827">
    <property type="entry name" value="Zn_ribbon_recom_dom"/>
</dbReference>
<reference evidence="5 6" key="1">
    <citation type="submission" date="2024-09" db="EMBL/GenBank/DDBJ databases">
        <title>The Natural Products Discovery Center: Release of the First 8490 Sequenced Strains for Exploring Actinobacteria Biosynthetic Diversity.</title>
        <authorList>
            <person name="Kalkreuter E."/>
            <person name="Kautsar S.A."/>
            <person name="Yang D."/>
            <person name="Bader C.D."/>
            <person name="Teijaro C.N."/>
            <person name="Fluegel L."/>
            <person name="Davis C.M."/>
            <person name="Simpson J.R."/>
            <person name="Lauterbach L."/>
            <person name="Steele A.D."/>
            <person name="Gui C."/>
            <person name="Meng S."/>
            <person name="Li G."/>
            <person name="Viehrig K."/>
            <person name="Ye F."/>
            <person name="Su P."/>
            <person name="Kiefer A.F."/>
            <person name="Nichols A."/>
            <person name="Cepeda A.J."/>
            <person name="Yan W."/>
            <person name="Fan B."/>
            <person name="Jiang Y."/>
            <person name="Adhikari A."/>
            <person name="Zheng C.-J."/>
            <person name="Schuster L."/>
            <person name="Cowan T.M."/>
            <person name="Smanski M.J."/>
            <person name="Chevrette M.G."/>
            <person name="De Carvalho L.P.S."/>
            <person name="Shen B."/>
        </authorList>
    </citation>
    <scope>NUCLEOTIDE SEQUENCE [LARGE SCALE GENOMIC DNA]</scope>
    <source>
        <strain evidence="5 6">NPDC057399</strain>
    </source>
</reference>
<dbReference type="InterPro" id="IPR006119">
    <property type="entry name" value="Resolv_N"/>
</dbReference>
<keyword evidence="2" id="KW-0233">DNA recombination</keyword>
<evidence type="ECO:0000259" key="3">
    <source>
        <dbReference type="PROSITE" id="PS51736"/>
    </source>
</evidence>
<feature type="domain" description="Resolvase/invertase-type recombinase catalytic" evidence="3">
    <location>
        <begin position="5"/>
        <end position="162"/>
    </location>
</feature>
<dbReference type="PANTHER" id="PTHR30461:SF2">
    <property type="entry name" value="SERINE RECOMBINASE PINE-RELATED"/>
    <property type="match status" value="1"/>
</dbReference>
<dbReference type="PROSITE" id="PS51736">
    <property type="entry name" value="RECOMBINASES_3"/>
    <property type="match status" value="1"/>
</dbReference>
<dbReference type="RefSeq" id="WP_381728016.1">
    <property type="nucleotide sequence ID" value="NZ_JBHVBU010000097.1"/>
</dbReference>
<feature type="domain" description="Recombinase" evidence="4">
    <location>
        <begin position="170"/>
        <end position="287"/>
    </location>
</feature>
<dbReference type="CDD" id="cd00338">
    <property type="entry name" value="Ser_Recombinase"/>
    <property type="match status" value="1"/>
</dbReference>
<dbReference type="InterPro" id="IPR050639">
    <property type="entry name" value="SSR_resolvase"/>
</dbReference>
<keyword evidence="6" id="KW-1185">Reference proteome</keyword>
<evidence type="ECO:0000256" key="1">
    <source>
        <dbReference type="ARBA" id="ARBA00023125"/>
    </source>
</evidence>